<dbReference type="RefSeq" id="WP_289505637.1">
    <property type="nucleotide sequence ID" value="NZ_CP116805.1"/>
</dbReference>
<evidence type="ECO:0000259" key="2">
    <source>
        <dbReference type="Pfam" id="PF17289"/>
    </source>
</evidence>
<dbReference type="Gene3D" id="3.40.50.300">
    <property type="entry name" value="P-loop containing nucleotide triphosphate hydrolases"/>
    <property type="match status" value="1"/>
</dbReference>
<protein>
    <submittedName>
        <fullName evidence="3">Terminase family protein</fullName>
    </submittedName>
</protein>
<name>A0AAE9XUS2_9PROT</name>
<evidence type="ECO:0000313" key="3">
    <source>
        <dbReference type="EMBL" id="WCL55780.1"/>
    </source>
</evidence>
<accession>A0AAE9XUS2</accession>
<feature type="domain" description="Terminase large subunit gp17-like C-terminal" evidence="2">
    <location>
        <begin position="269"/>
        <end position="414"/>
    </location>
</feature>
<keyword evidence="1" id="KW-1188">Viral release from host cell</keyword>
<dbReference type="InterPro" id="IPR027417">
    <property type="entry name" value="P-loop_NTPase"/>
</dbReference>
<gene>
    <name evidence="3" type="ORF">PH603_04835</name>
</gene>
<dbReference type="Proteomes" id="UP001217500">
    <property type="component" value="Chromosome"/>
</dbReference>
<dbReference type="KEGG" id="gso:PH603_04835"/>
<organism evidence="3 4">
    <name type="scientific">Gimibacter soli</name>
    <dbReference type="NCBI Taxonomy" id="3024400"/>
    <lineage>
        <taxon>Bacteria</taxon>
        <taxon>Pseudomonadati</taxon>
        <taxon>Pseudomonadota</taxon>
        <taxon>Alphaproteobacteria</taxon>
        <taxon>Kordiimonadales</taxon>
        <taxon>Temperatibacteraceae</taxon>
        <taxon>Gimibacter</taxon>
    </lineage>
</organism>
<sequence length="429" mass="46625">MKSSLARFSRPALKKLIRGLSDEETALLFYDWPFWARPEQLAPAGDWRCWLVLAGRGFGKTRSGSEWVRGLVEGGAARRLALVAPTLGDARAVMVEGESGLLAISPPWARPVFEPSKRLLTWPNGAVATLFGAEEPDRLSGPQFDAAWCDELCAWGRADETLDMLRFGLRLGDAPRLLVTTTPRPMPLLKRLMADRATAVTRGRTRDNSANLAAGFLDEITRKYGGTRLGRQELDAEILEDTPGALFARDRIETLRVSGVPEMQRIVVALDPPVTSGETADECGLVAAGLGVDGHGYVLADQSSRGLTPLEWAARAVDLYHELQADRIVAEGNQGGDLVPALIGQVDASVPVKRVHARVGKRLRAEPVAALYEQGRVHHTACFPALEDQMANFTGSLPGGASPDRLDALVWALTDLMLTQPVNLNMRML</sequence>
<dbReference type="AlphaFoldDB" id="A0AAE9XUS2"/>
<dbReference type="EMBL" id="CP116805">
    <property type="protein sequence ID" value="WCL55780.1"/>
    <property type="molecule type" value="Genomic_DNA"/>
</dbReference>
<dbReference type="Pfam" id="PF17289">
    <property type="entry name" value="Terminase_6C"/>
    <property type="match status" value="1"/>
</dbReference>
<reference evidence="3" key="1">
    <citation type="submission" date="2023-01" db="EMBL/GenBank/DDBJ databases">
        <title>The genome sequence of Kordiimonadaceae bacterium 6D33.</title>
        <authorList>
            <person name="Liu Y."/>
        </authorList>
    </citation>
    <scope>NUCLEOTIDE SEQUENCE</scope>
    <source>
        <strain evidence="3">6D33</strain>
    </source>
</reference>
<dbReference type="Gene3D" id="3.30.420.240">
    <property type="match status" value="1"/>
</dbReference>
<evidence type="ECO:0000256" key="1">
    <source>
        <dbReference type="ARBA" id="ARBA00022612"/>
    </source>
</evidence>
<proteinExistence type="predicted"/>
<keyword evidence="4" id="KW-1185">Reference proteome</keyword>
<dbReference type="InterPro" id="IPR035421">
    <property type="entry name" value="Terminase_6C"/>
</dbReference>
<dbReference type="Pfam" id="PF03237">
    <property type="entry name" value="Terminase_6N"/>
    <property type="match status" value="1"/>
</dbReference>
<evidence type="ECO:0000313" key="4">
    <source>
        <dbReference type="Proteomes" id="UP001217500"/>
    </source>
</evidence>